<proteinExistence type="predicted"/>
<reference evidence="1 2" key="1">
    <citation type="journal article" date="2023" name="Science">
        <title>Complex scaffold remodeling in plant triterpene biosynthesis.</title>
        <authorList>
            <person name="De La Pena R."/>
            <person name="Hodgson H."/>
            <person name="Liu J.C."/>
            <person name="Stephenson M.J."/>
            <person name="Martin A.C."/>
            <person name="Owen C."/>
            <person name="Harkess A."/>
            <person name="Leebens-Mack J."/>
            <person name="Jimenez L.E."/>
            <person name="Osbourn A."/>
            <person name="Sattely E.S."/>
        </authorList>
    </citation>
    <scope>NUCLEOTIDE SEQUENCE [LARGE SCALE GENOMIC DNA]</scope>
    <source>
        <strain evidence="2">cv. JPN11</strain>
        <tissue evidence="1">Leaf</tissue>
    </source>
</reference>
<keyword evidence="2" id="KW-1185">Reference proteome</keyword>
<evidence type="ECO:0000313" key="2">
    <source>
        <dbReference type="Proteomes" id="UP001164539"/>
    </source>
</evidence>
<protein>
    <submittedName>
        <fullName evidence="1">F-box protein</fullName>
    </submittedName>
</protein>
<organism evidence="1 2">
    <name type="scientific">Melia azedarach</name>
    <name type="common">Chinaberry tree</name>
    <dbReference type="NCBI Taxonomy" id="155640"/>
    <lineage>
        <taxon>Eukaryota</taxon>
        <taxon>Viridiplantae</taxon>
        <taxon>Streptophyta</taxon>
        <taxon>Embryophyta</taxon>
        <taxon>Tracheophyta</taxon>
        <taxon>Spermatophyta</taxon>
        <taxon>Magnoliopsida</taxon>
        <taxon>eudicotyledons</taxon>
        <taxon>Gunneridae</taxon>
        <taxon>Pentapetalae</taxon>
        <taxon>rosids</taxon>
        <taxon>malvids</taxon>
        <taxon>Sapindales</taxon>
        <taxon>Meliaceae</taxon>
        <taxon>Melia</taxon>
    </lineage>
</organism>
<dbReference type="Proteomes" id="UP001164539">
    <property type="component" value="Chromosome 3"/>
</dbReference>
<sequence>MDITLILPEDCISHIISLTSPRDACRLTVVSPVFKSAAESDTVWEMFLPSDYLEILSTSVSASSLTTSFSKKKDLYFHLCHNPILVSGGTMSFALEKESGKKCYMICAREFAIEWGNTPSYWIWPSLPESMFAEAAELKIVWWFDIKARVETKILSSKTNYGAYLVFKFAETRYGFKERLVDFEVYFEGSGNGERRRALLDLPPNMLPLSQERGDGWMEIEMDEFFIENGDYGKVMVPLSRERGDGWMEIEMGEFFNENGDDGKVVCSVFDFDGFRRKGGIIIQGIELRPENSPC</sequence>
<dbReference type="EMBL" id="CM051396">
    <property type="protein sequence ID" value="KAJ4722944.1"/>
    <property type="molecule type" value="Genomic_DNA"/>
</dbReference>
<gene>
    <name evidence="1" type="ORF">OWV82_006369</name>
</gene>
<accession>A0ACC1YIH3</accession>
<evidence type="ECO:0000313" key="1">
    <source>
        <dbReference type="EMBL" id="KAJ4722944.1"/>
    </source>
</evidence>
<comment type="caution">
    <text evidence="1">The sequence shown here is derived from an EMBL/GenBank/DDBJ whole genome shotgun (WGS) entry which is preliminary data.</text>
</comment>
<name>A0ACC1YIH3_MELAZ</name>